<dbReference type="PANTHER" id="PTHR44591:SF3">
    <property type="entry name" value="RESPONSE REGULATORY DOMAIN-CONTAINING PROTEIN"/>
    <property type="match status" value="1"/>
</dbReference>
<dbReference type="AlphaFoldDB" id="A0A6P1M7S7"/>
<name>A0A6P1M7S7_9BACT</name>
<dbReference type="InterPro" id="IPR011006">
    <property type="entry name" value="CheY-like_superfamily"/>
</dbReference>
<evidence type="ECO:0000259" key="4">
    <source>
        <dbReference type="PROSITE" id="PS50110"/>
    </source>
</evidence>
<protein>
    <submittedName>
        <fullName evidence="5">Response regulator</fullName>
    </submittedName>
</protein>
<dbReference type="SUPFAM" id="SSF52172">
    <property type="entry name" value="CheY-like"/>
    <property type="match status" value="1"/>
</dbReference>
<sequence>MSNQSAPRSKEKDAVLIVDDDAFMLKVLYRVLQNDYTLYQAGSAEEAVEVLRGRNVKAILCDHVLPGQTGLDFLIALRQRNARIKSVLFSAALETEQFIKAINHGQVFRFIKKPASPTDILSAVREAIRQYDIEDLQQQIQIDQKDIDKQLYSTAAPYWLYRLRVIAQQSFRYGAPLFGNVLALLLALGVIALSVGICIMLILYFVKSYLGIDILHNSHLFN</sequence>
<proteinExistence type="predicted"/>
<dbReference type="KEGG" id="taer:GT409_01760"/>
<dbReference type="PROSITE" id="PS50110">
    <property type="entry name" value="RESPONSE_REGULATORY"/>
    <property type="match status" value="1"/>
</dbReference>
<feature type="transmembrane region" description="Helical" evidence="3">
    <location>
        <begin position="181"/>
        <end position="206"/>
    </location>
</feature>
<feature type="modified residue" description="4-aspartylphosphate" evidence="2">
    <location>
        <position position="62"/>
    </location>
</feature>
<evidence type="ECO:0000256" key="3">
    <source>
        <dbReference type="SAM" id="Phobius"/>
    </source>
</evidence>
<dbReference type="GO" id="GO:0000160">
    <property type="term" value="P:phosphorelay signal transduction system"/>
    <property type="evidence" value="ECO:0007669"/>
    <property type="project" value="InterPro"/>
</dbReference>
<dbReference type="RefSeq" id="WP_160626346.1">
    <property type="nucleotide sequence ID" value="NZ_CP047593.1"/>
</dbReference>
<evidence type="ECO:0000256" key="1">
    <source>
        <dbReference type="ARBA" id="ARBA00022553"/>
    </source>
</evidence>
<evidence type="ECO:0000313" key="6">
    <source>
        <dbReference type="Proteomes" id="UP000464954"/>
    </source>
</evidence>
<keyword evidence="6" id="KW-1185">Reference proteome</keyword>
<dbReference type="SMART" id="SM00448">
    <property type="entry name" value="REC"/>
    <property type="match status" value="1"/>
</dbReference>
<accession>A0A6P1M7S7</accession>
<keyword evidence="3" id="KW-1133">Transmembrane helix</keyword>
<evidence type="ECO:0000256" key="2">
    <source>
        <dbReference type="PROSITE-ProRule" id="PRU00169"/>
    </source>
</evidence>
<dbReference type="Pfam" id="PF00072">
    <property type="entry name" value="Response_reg"/>
    <property type="match status" value="1"/>
</dbReference>
<dbReference type="InterPro" id="IPR001789">
    <property type="entry name" value="Sig_transdc_resp-reg_receiver"/>
</dbReference>
<keyword evidence="3" id="KW-0812">Transmembrane</keyword>
<reference evidence="5 6" key="1">
    <citation type="submission" date="2020-01" db="EMBL/GenBank/DDBJ databases">
        <title>Ponticoccus aerotolerans gen. nov., sp. nov., an anaerobic bacterium and proposal of Ponticoccusceae fam. nov., Ponticoccusles ord. nov. and Ponticoccuse classis nov. in the phylum Kiritimatiellaeota.</title>
        <authorList>
            <person name="Zhou L.Y."/>
            <person name="Du Z.J."/>
        </authorList>
    </citation>
    <scope>NUCLEOTIDE SEQUENCE [LARGE SCALE GENOMIC DNA]</scope>
    <source>
        <strain evidence="5 6">S-5007</strain>
    </source>
</reference>
<dbReference type="EMBL" id="CP047593">
    <property type="protein sequence ID" value="QHI68228.1"/>
    <property type="molecule type" value="Genomic_DNA"/>
</dbReference>
<dbReference type="InterPro" id="IPR050595">
    <property type="entry name" value="Bact_response_regulator"/>
</dbReference>
<dbReference type="Gene3D" id="3.40.50.2300">
    <property type="match status" value="1"/>
</dbReference>
<keyword evidence="3" id="KW-0472">Membrane</keyword>
<feature type="domain" description="Response regulatory" evidence="4">
    <location>
        <begin position="14"/>
        <end position="128"/>
    </location>
</feature>
<keyword evidence="1 2" id="KW-0597">Phosphoprotein</keyword>
<organism evidence="5 6">
    <name type="scientific">Tichowtungia aerotolerans</name>
    <dbReference type="NCBI Taxonomy" id="2697043"/>
    <lineage>
        <taxon>Bacteria</taxon>
        <taxon>Pseudomonadati</taxon>
        <taxon>Kiritimatiellota</taxon>
        <taxon>Tichowtungiia</taxon>
        <taxon>Tichowtungiales</taxon>
        <taxon>Tichowtungiaceae</taxon>
        <taxon>Tichowtungia</taxon>
    </lineage>
</organism>
<gene>
    <name evidence="5" type="ORF">GT409_01760</name>
</gene>
<dbReference type="Proteomes" id="UP000464954">
    <property type="component" value="Chromosome"/>
</dbReference>
<evidence type="ECO:0000313" key="5">
    <source>
        <dbReference type="EMBL" id="QHI68228.1"/>
    </source>
</evidence>
<dbReference type="PANTHER" id="PTHR44591">
    <property type="entry name" value="STRESS RESPONSE REGULATOR PROTEIN 1"/>
    <property type="match status" value="1"/>
</dbReference>